<accession>A0A8H9FZA2</accession>
<dbReference type="InterPro" id="IPR013783">
    <property type="entry name" value="Ig-like_fold"/>
</dbReference>
<keyword evidence="3" id="KW-1185">Reference proteome</keyword>
<evidence type="ECO:0000259" key="1">
    <source>
        <dbReference type="Pfam" id="PF16391"/>
    </source>
</evidence>
<dbReference type="AlphaFoldDB" id="A0A8H9FZA2"/>
<dbReference type="Pfam" id="PF16391">
    <property type="entry name" value="DUF5000"/>
    <property type="match status" value="1"/>
</dbReference>
<dbReference type="Pfam" id="PF16389">
    <property type="entry name" value="DUF4998"/>
    <property type="match status" value="1"/>
</dbReference>
<dbReference type="Gene3D" id="2.60.120.260">
    <property type="entry name" value="Galactose-binding domain-like"/>
    <property type="match status" value="1"/>
</dbReference>
<dbReference type="Gene3D" id="2.60.40.10">
    <property type="entry name" value="Immunoglobulins"/>
    <property type="match status" value="1"/>
</dbReference>
<dbReference type="EMBL" id="BMKM01000002">
    <property type="protein sequence ID" value="GGE17189.1"/>
    <property type="molecule type" value="Genomic_DNA"/>
</dbReference>
<evidence type="ECO:0000313" key="2">
    <source>
        <dbReference type="EMBL" id="GGE17189.1"/>
    </source>
</evidence>
<name>A0A8H9FZA2_9SPHI</name>
<reference evidence="2" key="2">
    <citation type="submission" date="2020-09" db="EMBL/GenBank/DDBJ databases">
        <authorList>
            <person name="Sun Q."/>
            <person name="Zhou Y."/>
        </authorList>
    </citation>
    <scope>NUCLEOTIDE SEQUENCE</scope>
    <source>
        <strain evidence="2">CGMCC 1.15966</strain>
    </source>
</reference>
<dbReference type="InterPro" id="IPR008979">
    <property type="entry name" value="Galactose-bd-like_sf"/>
</dbReference>
<reference evidence="2" key="1">
    <citation type="journal article" date="2014" name="Int. J. Syst. Evol. Microbiol.">
        <title>Complete genome sequence of Corynebacterium casei LMG S-19264T (=DSM 44701T), isolated from a smear-ripened cheese.</title>
        <authorList>
            <consortium name="US DOE Joint Genome Institute (JGI-PGF)"/>
            <person name="Walter F."/>
            <person name="Albersmeier A."/>
            <person name="Kalinowski J."/>
            <person name="Ruckert C."/>
        </authorList>
    </citation>
    <scope>NUCLEOTIDE SEQUENCE</scope>
    <source>
        <strain evidence="2">CGMCC 1.15966</strain>
    </source>
</reference>
<proteinExistence type="predicted"/>
<feature type="domain" description="DUF5000" evidence="1">
    <location>
        <begin position="279"/>
        <end position="413"/>
    </location>
</feature>
<evidence type="ECO:0000313" key="3">
    <source>
        <dbReference type="Proteomes" id="UP000614460"/>
    </source>
</evidence>
<dbReference type="InterPro" id="IPR032164">
    <property type="entry name" value="DUF5000"/>
</dbReference>
<protein>
    <recommendedName>
        <fullName evidence="1">DUF5000 domain-containing protein</fullName>
    </recommendedName>
</protein>
<sequence length="416" mass="47223">MRLNSLSGVILNNLNEINMLKKYIYFAAGIILLAIFSQSCRKWDDYKKYIEDGEKIYPSKASDIKAHPGNGRVLLAWKKELDESVTKFRVFWNNGNDSSEVDASKFKIGDTVKHYIDKLKESSYTFTIYSYDANGNRSVATEIPPVNIYGSKYQAALLNRPVKKVDYLADKSQLTIEWGTPDTIYMHTEIKYVDSQNKARVLVIGPEDVTTDLSWKLGTKVYYKSTYLPITGAIDSFQNVNQDSILVQNIMVPKEKWVKINLPNDIPADGYGTKLSNIWDGQLGSFPNIYHSEGGSIPHHFTIDLGESRQLTMFEESGRQDCACHNPIEFEIWGLNDVKNASTALPATDPKWSTESTSKGWKLLKTVKRTDNGIAPLKMELDEGIPAVRYIRIRVLKTQDNSIESHMGEISFWYNP</sequence>
<organism evidence="2 3">
    <name type="scientific">Sphingobacterium cellulitidis</name>
    <dbReference type="NCBI Taxonomy" id="1768011"/>
    <lineage>
        <taxon>Bacteria</taxon>
        <taxon>Pseudomonadati</taxon>
        <taxon>Bacteroidota</taxon>
        <taxon>Sphingobacteriia</taxon>
        <taxon>Sphingobacteriales</taxon>
        <taxon>Sphingobacteriaceae</taxon>
        <taxon>Sphingobacterium</taxon>
    </lineage>
</organism>
<gene>
    <name evidence="2" type="ORF">GCM10011516_13620</name>
</gene>
<dbReference type="SUPFAM" id="SSF49785">
    <property type="entry name" value="Galactose-binding domain-like"/>
    <property type="match status" value="1"/>
</dbReference>
<dbReference type="Proteomes" id="UP000614460">
    <property type="component" value="Unassembled WGS sequence"/>
</dbReference>
<comment type="caution">
    <text evidence="2">The sequence shown here is derived from an EMBL/GenBank/DDBJ whole genome shotgun (WGS) entry which is preliminary data.</text>
</comment>